<dbReference type="Proteomes" id="UP000011083">
    <property type="component" value="Unassembled WGS sequence"/>
</dbReference>
<dbReference type="GO" id="GO:0016020">
    <property type="term" value="C:membrane"/>
    <property type="evidence" value="ECO:0007669"/>
    <property type="project" value="UniProtKB-SubCell"/>
</dbReference>
<dbReference type="STRING" id="1257118.L8HBK6"/>
<dbReference type="AlphaFoldDB" id="L8HBK6"/>
<evidence type="ECO:0000256" key="10">
    <source>
        <dbReference type="SAM" id="Phobius"/>
    </source>
</evidence>
<evidence type="ECO:0000256" key="4">
    <source>
        <dbReference type="ARBA" id="ARBA00022729"/>
    </source>
</evidence>
<evidence type="ECO:0000256" key="7">
    <source>
        <dbReference type="ARBA" id="ARBA00023170"/>
    </source>
</evidence>
<evidence type="ECO:0000259" key="12">
    <source>
        <dbReference type="PROSITE" id="PS50261"/>
    </source>
</evidence>
<evidence type="ECO:0000256" key="9">
    <source>
        <dbReference type="SAM" id="MobiDB-lite"/>
    </source>
</evidence>
<feature type="transmembrane region" description="Helical" evidence="10">
    <location>
        <begin position="320"/>
        <end position="339"/>
    </location>
</feature>
<keyword evidence="7 13" id="KW-0675">Receptor</keyword>
<evidence type="ECO:0000313" key="13">
    <source>
        <dbReference type="EMBL" id="ELR22607.1"/>
    </source>
</evidence>
<evidence type="ECO:0000256" key="1">
    <source>
        <dbReference type="ARBA" id="ARBA00004141"/>
    </source>
</evidence>
<evidence type="ECO:0000256" key="2">
    <source>
        <dbReference type="ARBA" id="ARBA00008077"/>
    </source>
</evidence>
<dbReference type="InterPro" id="IPR000539">
    <property type="entry name" value="Frizzled/Smoothened_7TM"/>
</dbReference>
<dbReference type="EMBL" id="KB007879">
    <property type="protein sequence ID" value="ELR22607.1"/>
    <property type="molecule type" value="Genomic_DNA"/>
</dbReference>
<organism evidence="13 14">
    <name type="scientific">Acanthamoeba castellanii (strain ATCC 30010 / Neff)</name>
    <dbReference type="NCBI Taxonomy" id="1257118"/>
    <lineage>
        <taxon>Eukaryota</taxon>
        <taxon>Amoebozoa</taxon>
        <taxon>Discosea</taxon>
        <taxon>Longamoebia</taxon>
        <taxon>Centramoebida</taxon>
        <taxon>Acanthamoebidae</taxon>
        <taxon>Acanthamoeba</taxon>
    </lineage>
</organism>
<keyword evidence="3 10" id="KW-0812">Transmembrane</keyword>
<dbReference type="GeneID" id="14923565"/>
<evidence type="ECO:0000256" key="5">
    <source>
        <dbReference type="ARBA" id="ARBA00022989"/>
    </source>
</evidence>
<proteinExistence type="inferred from homology"/>
<dbReference type="RefSeq" id="XP_004349729.1">
    <property type="nucleotide sequence ID" value="XM_004349679.1"/>
</dbReference>
<keyword evidence="14" id="KW-1185">Reference proteome</keyword>
<dbReference type="KEGG" id="acan:ACA1_034520"/>
<dbReference type="Pfam" id="PF01534">
    <property type="entry name" value="Frizzled"/>
    <property type="match status" value="1"/>
</dbReference>
<dbReference type="GO" id="GO:0004888">
    <property type="term" value="F:transmembrane signaling receptor activity"/>
    <property type="evidence" value="ECO:0007669"/>
    <property type="project" value="InterPro"/>
</dbReference>
<dbReference type="PRINTS" id="PR00489">
    <property type="entry name" value="FRIZZLED"/>
</dbReference>
<name>L8HBK6_ACACF</name>
<feature type="transmembrane region" description="Helical" evidence="10">
    <location>
        <begin position="188"/>
        <end position="209"/>
    </location>
</feature>
<sequence>MTGWGVALVVWAVLVAAHGQSCVPFDGAPLTQHKCDAVVTWPNVLLLPGQSYDDADRAASELTKLFGVYVPPACRNAALRLVCMGNFVSSVCEETVAECGAFLAAAGLESKAPDCNATNPLTGGPLYPATNCNNASADVSVAYSQADCPYPTEFTTDGADPNDPSTLCVLTCPSTMFTSEDWDTANGLMITFSALSFILALFMCITWVLNPRKRKFPAFVPFWLALCSFMNAGSILLSILIGGPRKLTCTWDDPSVMMTWDNAGDNDGQGVVCILQAMILVFFAVAGSFWWLTLTFNIFELLVLGMKRELVKKIYYFQHILNWGVPTVCVIIGLAGRAFGGVTANHNCWMASPYDWAAFYSWVLLNLLIGTILVGISLVKIIRVKAKFKQSSIKTEQIIRLGFLVVLYWAVYLYFCIYRLVNETRQDDYKEAFASQIQCSALSGEECPFSGGMNRGMWLIQAMAVGSHGIIIFMVLAFTKETFWFWVDLIQNWRTPMLVLDGSVSRTQTNSTAQSTSRKSAESAEDSIM</sequence>
<dbReference type="VEuPathDB" id="AmoebaDB:ACA1_034520"/>
<dbReference type="PANTHER" id="PTHR31787:SF15">
    <property type="entry name" value="FRIZZLED AND SMOOTHENED-LIKE PROTEIN P-RELATED"/>
    <property type="match status" value="1"/>
</dbReference>
<evidence type="ECO:0000256" key="11">
    <source>
        <dbReference type="SAM" id="SignalP"/>
    </source>
</evidence>
<comment type="similarity">
    <text evidence="2">Belongs to the G-protein coupled receptor Fz/Smo family.</text>
</comment>
<keyword evidence="5 10" id="KW-1133">Transmembrane helix</keyword>
<evidence type="ECO:0000313" key="14">
    <source>
        <dbReference type="Proteomes" id="UP000011083"/>
    </source>
</evidence>
<dbReference type="OMA" id="ASENDSC"/>
<feature type="transmembrane region" description="Helical" evidence="10">
    <location>
        <begin position="221"/>
        <end position="241"/>
    </location>
</feature>
<dbReference type="OrthoDB" id="16790at2759"/>
<feature type="signal peptide" evidence="11">
    <location>
        <begin position="1"/>
        <end position="19"/>
    </location>
</feature>
<accession>L8HBK6</accession>
<keyword evidence="4 11" id="KW-0732">Signal</keyword>
<feature type="transmembrane region" description="Helical" evidence="10">
    <location>
        <begin position="458"/>
        <end position="478"/>
    </location>
</feature>
<keyword evidence="8" id="KW-0325">Glycoprotein</keyword>
<feature type="chain" id="PRO_5003990586" evidence="11">
    <location>
        <begin position="20"/>
        <end position="529"/>
    </location>
</feature>
<evidence type="ECO:0000256" key="8">
    <source>
        <dbReference type="ARBA" id="ARBA00023180"/>
    </source>
</evidence>
<comment type="subcellular location">
    <subcellularLocation>
        <location evidence="1">Membrane</location>
        <topology evidence="1">Multi-pass membrane protein</topology>
    </subcellularLocation>
</comment>
<dbReference type="PROSITE" id="PS50261">
    <property type="entry name" value="G_PROTEIN_RECEP_F2_4"/>
    <property type="match status" value="1"/>
</dbReference>
<evidence type="ECO:0000256" key="6">
    <source>
        <dbReference type="ARBA" id="ARBA00023136"/>
    </source>
</evidence>
<evidence type="ECO:0000256" key="3">
    <source>
        <dbReference type="ARBA" id="ARBA00022692"/>
    </source>
</evidence>
<dbReference type="Gene3D" id="1.20.1070.10">
    <property type="entry name" value="Rhodopsin 7-helix transmembrane proteins"/>
    <property type="match status" value="1"/>
</dbReference>
<feature type="transmembrane region" description="Helical" evidence="10">
    <location>
        <begin position="359"/>
        <end position="381"/>
    </location>
</feature>
<dbReference type="InterPro" id="IPR050949">
    <property type="entry name" value="GPCR_Fz/Smo-like"/>
</dbReference>
<protein>
    <submittedName>
        <fullName evidence="13">Gprotein-coupled receptor, putative</fullName>
    </submittedName>
</protein>
<dbReference type="GO" id="GO:0007166">
    <property type="term" value="P:cell surface receptor signaling pathway"/>
    <property type="evidence" value="ECO:0007669"/>
    <property type="project" value="InterPro"/>
</dbReference>
<gene>
    <name evidence="13" type="ORF">ACA1_034520</name>
</gene>
<feature type="transmembrane region" description="Helical" evidence="10">
    <location>
        <begin position="274"/>
        <end position="299"/>
    </location>
</feature>
<dbReference type="PANTHER" id="PTHR31787">
    <property type="entry name" value="G-PROTEIN-COUPLED RECEPTOR GPCR FAMILY PROTEIN"/>
    <property type="match status" value="1"/>
</dbReference>
<reference evidence="13 14" key="1">
    <citation type="journal article" date="2013" name="Genome Biol.">
        <title>Genome of Acanthamoeba castellanii highlights extensive lateral gene transfer and early evolution of tyrosine kinase signaling.</title>
        <authorList>
            <person name="Clarke M."/>
            <person name="Lohan A.J."/>
            <person name="Liu B."/>
            <person name="Lagkouvardos I."/>
            <person name="Roy S."/>
            <person name="Zafar N."/>
            <person name="Bertelli C."/>
            <person name="Schilde C."/>
            <person name="Kianianmomeni A."/>
            <person name="Burglin T.R."/>
            <person name="Frech C."/>
            <person name="Turcotte B."/>
            <person name="Kopec K.O."/>
            <person name="Synnott J.M."/>
            <person name="Choo C."/>
            <person name="Paponov I."/>
            <person name="Finkler A."/>
            <person name="Soon Heng Tan C."/>
            <person name="Hutchins A.P."/>
            <person name="Weinmeier T."/>
            <person name="Rattei T."/>
            <person name="Chu J.S."/>
            <person name="Gimenez G."/>
            <person name="Irimia M."/>
            <person name="Rigden D.J."/>
            <person name="Fitzpatrick D.A."/>
            <person name="Lorenzo-Morales J."/>
            <person name="Bateman A."/>
            <person name="Chiu C.H."/>
            <person name="Tang P."/>
            <person name="Hegemann P."/>
            <person name="Fromm H."/>
            <person name="Raoult D."/>
            <person name="Greub G."/>
            <person name="Miranda-Saavedra D."/>
            <person name="Chen N."/>
            <person name="Nash P."/>
            <person name="Ginger M.L."/>
            <person name="Horn M."/>
            <person name="Schaap P."/>
            <person name="Caler L."/>
            <person name="Loftus B."/>
        </authorList>
    </citation>
    <scope>NUCLEOTIDE SEQUENCE [LARGE SCALE GENOMIC DNA]</scope>
    <source>
        <strain evidence="13 14">Neff</strain>
    </source>
</reference>
<feature type="domain" description="G-protein coupled receptors family 2 profile 2" evidence="12">
    <location>
        <begin position="185"/>
        <end position="480"/>
    </location>
</feature>
<dbReference type="InterPro" id="IPR017981">
    <property type="entry name" value="GPCR_2-like_7TM"/>
</dbReference>
<feature type="region of interest" description="Disordered" evidence="9">
    <location>
        <begin position="510"/>
        <end position="529"/>
    </location>
</feature>
<feature type="transmembrane region" description="Helical" evidence="10">
    <location>
        <begin position="401"/>
        <end position="421"/>
    </location>
</feature>
<keyword evidence="6 10" id="KW-0472">Membrane</keyword>
<dbReference type="SMART" id="SM01330">
    <property type="entry name" value="Frizzled"/>
    <property type="match status" value="1"/>
</dbReference>